<accession>A0A455SW37</accession>
<comment type="similarity">
    <text evidence="1">Belongs to the ATP-dependent AMP-binding enzyme family.</text>
</comment>
<feature type="domain" description="AMP-dependent synthetase/ligase" evidence="3">
    <location>
        <begin position="10"/>
        <end position="376"/>
    </location>
</feature>
<keyword evidence="2" id="KW-0436">Ligase</keyword>
<evidence type="ECO:0000259" key="3">
    <source>
        <dbReference type="Pfam" id="PF00501"/>
    </source>
</evidence>
<dbReference type="GO" id="GO:0006631">
    <property type="term" value="P:fatty acid metabolic process"/>
    <property type="evidence" value="ECO:0007669"/>
    <property type="project" value="TreeGrafter"/>
</dbReference>
<evidence type="ECO:0000256" key="1">
    <source>
        <dbReference type="ARBA" id="ARBA00006432"/>
    </source>
</evidence>
<sequence length="524" mass="58988">MDTIPKLFYHTVDTFAQRPALIEPVEANAIRRLSFHMLKEKVQQFAGYLQQEQVQPGERIMIWSASRIDWLIAYFSSLLVGMTVVPLDVNSREDFFQRVARATEPRFVVTTRKQYQSLIDPTVPLIDIDALPAAPFDRDALPEMQPDDLAELVFTSGTTGQPKGVMLSHKNIVSNALAALQVVHIQADDRALSILPLSHMFELTIDLAILSKGASIVYARSLSPDTILRLFGTEHATLMVLVPQALQLFMNGIEREVRKQKKEKAFELLHRVAALLPFALRRYLFGMVHKRFGGHFRFFVSGGAYLPPALGRRWENMGFRVLQGYGTTECSPVVSVNPMNSHNLESVGPPLPGVEVRIADDGEIQVRGDNVTSGYWQNPEATELAFQDGWYCTGDLGYFDDKGDLYIKGRKKNLIVLANGLNVYPEDIENMLHEYTELKDAVVVGLEAEGKNPEVHAVILMDPPDQAKAKAVIQQVNKKLASHQQIKGFTIWPEADFPRTHTLKVKRQDLQAQLESLRKEQKYA</sequence>
<dbReference type="SUPFAM" id="SSF56801">
    <property type="entry name" value="Acetyl-CoA synthetase-like"/>
    <property type="match status" value="1"/>
</dbReference>
<gene>
    <name evidence="4" type="ORF">KTC_40950</name>
</gene>
<dbReference type="PANTHER" id="PTHR43201">
    <property type="entry name" value="ACYL-COA SYNTHETASE"/>
    <property type="match status" value="1"/>
</dbReference>
<dbReference type="PROSITE" id="PS00455">
    <property type="entry name" value="AMP_BINDING"/>
    <property type="match status" value="1"/>
</dbReference>
<dbReference type="Gene3D" id="3.40.50.12780">
    <property type="entry name" value="N-terminal domain of ligase-like"/>
    <property type="match status" value="1"/>
</dbReference>
<dbReference type="InterPro" id="IPR042099">
    <property type="entry name" value="ANL_N_sf"/>
</dbReference>
<dbReference type="AlphaFoldDB" id="A0A455SW37"/>
<reference evidence="4" key="1">
    <citation type="submission" date="2018-12" db="EMBL/GenBank/DDBJ databases">
        <title>Novel natural products biosynthetic potential of the class Ktedonobacteria.</title>
        <authorList>
            <person name="Zheng Y."/>
            <person name="Saitou A."/>
            <person name="Wang C.M."/>
            <person name="Toyoda A."/>
            <person name="Minakuchi Y."/>
            <person name="Sekiguchi Y."/>
            <person name="Ueda K."/>
            <person name="Takano H."/>
            <person name="Sakai Y."/>
            <person name="Yokota A."/>
            <person name="Yabe S."/>
        </authorList>
    </citation>
    <scope>NUCLEOTIDE SEQUENCE</scope>
    <source>
        <strain evidence="4">COM3</strain>
    </source>
</reference>
<dbReference type="Gene3D" id="3.30.300.30">
    <property type="match status" value="1"/>
</dbReference>
<dbReference type="InterPro" id="IPR000873">
    <property type="entry name" value="AMP-dep_synth/lig_dom"/>
</dbReference>
<evidence type="ECO:0000313" key="4">
    <source>
        <dbReference type="EMBL" id="BBH89344.1"/>
    </source>
</evidence>
<dbReference type="Pfam" id="PF00501">
    <property type="entry name" value="AMP-binding"/>
    <property type="match status" value="1"/>
</dbReference>
<name>A0A455SW37_9CHLR</name>
<dbReference type="GO" id="GO:0031956">
    <property type="term" value="F:medium-chain fatty acid-CoA ligase activity"/>
    <property type="evidence" value="ECO:0007669"/>
    <property type="project" value="TreeGrafter"/>
</dbReference>
<dbReference type="InterPro" id="IPR045851">
    <property type="entry name" value="AMP-bd_C_sf"/>
</dbReference>
<dbReference type="Pfam" id="PF23562">
    <property type="entry name" value="AMP-binding_C_3"/>
    <property type="match status" value="1"/>
</dbReference>
<dbReference type="EMBL" id="AP019376">
    <property type="protein sequence ID" value="BBH89344.1"/>
    <property type="molecule type" value="Genomic_DNA"/>
</dbReference>
<dbReference type="InterPro" id="IPR020845">
    <property type="entry name" value="AMP-binding_CS"/>
</dbReference>
<organism evidence="4">
    <name type="scientific">Thermosporothrix sp. COM3</name>
    <dbReference type="NCBI Taxonomy" id="2490863"/>
    <lineage>
        <taxon>Bacteria</taxon>
        <taxon>Bacillati</taxon>
        <taxon>Chloroflexota</taxon>
        <taxon>Ktedonobacteria</taxon>
        <taxon>Ktedonobacterales</taxon>
        <taxon>Thermosporotrichaceae</taxon>
        <taxon>Thermosporothrix</taxon>
    </lineage>
</organism>
<evidence type="ECO:0000256" key="2">
    <source>
        <dbReference type="ARBA" id="ARBA00022598"/>
    </source>
</evidence>
<proteinExistence type="inferred from homology"/>
<protein>
    <recommendedName>
        <fullName evidence="3">AMP-dependent synthetase/ligase domain-containing protein</fullName>
    </recommendedName>
</protein>
<dbReference type="PANTHER" id="PTHR43201:SF5">
    <property type="entry name" value="MEDIUM-CHAIN ACYL-COA LIGASE ACSF2, MITOCHONDRIAL"/>
    <property type="match status" value="1"/>
</dbReference>